<evidence type="ECO:0000256" key="10">
    <source>
        <dbReference type="ARBA" id="ARBA00023149"/>
    </source>
</evidence>
<protein>
    <recommendedName>
        <fullName evidence="12">cAMP-dependent protein kinase type I-alpha regulatory subunit</fullName>
    </recommendedName>
</protein>
<keyword evidence="11" id="KW-1015">Disulfide bond</keyword>
<dbReference type="PIRSF" id="PIRSF000548">
    <property type="entry name" value="PK_regulatory"/>
    <property type="match status" value="1"/>
</dbReference>
<evidence type="ECO:0000256" key="11">
    <source>
        <dbReference type="ARBA" id="ARBA00023157"/>
    </source>
</evidence>
<dbReference type="GO" id="GO:0005829">
    <property type="term" value="C:cytosol"/>
    <property type="evidence" value="ECO:0007669"/>
    <property type="project" value="TreeGrafter"/>
</dbReference>
<dbReference type="PANTHER" id="PTHR11635:SF129">
    <property type="entry name" value="CAMP-DEPENDENT PROTEIN KINASE TYPE I-ALPHA REGULATORY SUBUNIT"/>
    <property type="match status" value="1"/>
</dbReference>
<dbReference type="FunFam" id="2.60.120.10:FF:000006">
    <property type="entry name" value="cAMP-dependent protein kinase type I-alpha regulatory subunit"/>
    <property type="match status" value="1"/>
</dbReference>
<keyword evidence="17" id="KW-1185">Reference proteome</keyword>
<dbReference type="GO" id="GO:0005952">
    <property type="term" value="C:cAMP-dependent protein kinase complex"/>
    <property type="evidence" value="ECO:0007669"/>
    <property type="project" value="InterPro"/>
</dbReference>
<evidence type="ECO:0000256" key="7">
    <source>
        <dbReference type="ARBA" id="ARBA00022741"/>
    </source>
</evidence>
<dbReference type="GO" id="GO:0034236">
    <property type="term" value="F:protein kinase A catalytic subunit binding"/>
    <property type="evidence" value="ECO:0007669"/>
    <property type="project" value="TreeGrafter"/>
</dbReference>
<evidence type="ECO:0000256" key="2">
    <source>
        <dbReference type="ARBA" id="ARBA00005753"/>
    </source>
</evidence>
<dbReference type="Pfam" id="PF00027">
    <property type="entry name" value="cNMP_binding"/>
    <property type="match status" value="2"/>
</dbReference>
<feature type="binding site" evidence="13">
    <location>
        <position position="329"/>
    </location>
    <ligand>
        <name>3',5'-cyclic AMP</name>
        <dbReference type="ChEBI" id="CHEBI:58165"/>
        <label>2</label>
    </ligand>
</feature>
<sequence>VMASGSTSSEEERSLRECELYVQKHNIQQLLKDCIVQLCTSRPDRPMAFLREYFERLEKEEAKQNLQQQKSNSRSDSREDEVSPPMNPVVKGRRRRGAISAEVYTEEDAASYVRKVIPKDYKTMAALAKAIEKNVLFAHLDDNERSDIFDAMFSVTYIAGETVIQQGCCSLPPSCLSLSLARSRSQVYVNNEWVTNIGEGGSFGELALIYGTPRAATVRAKSNVKLWGIDRDSYRRILMGSTLRKRKMYEEFLSKVSILESLDKWERLTVADALETVQFEDGQEIVVQGEPGDEFFIILEGSAAVLQRRSENEEFVEVGRLGPSDYFGEIALLMNRPRAATVVSRGPLKCVKLDRPRFERVLGPCSDILKRNIQQYNSFVSLSV</sequence>
<dbReference type="Ensembl" id="ENSSTUT00000068553.1">
    <property type="protein sequence ID" value="ENSSTUP00000064776.1"/>
    <property type="gene ID" value="ENSSTUG00000028080.1"/>
</dbReference>
<dbReference type="GeneTree" id="ENSGT00940000155148"/>
<dbReference type="Pfam" id="PF02197">
    <property type="entry name" value="RIIa"/>
    <property type="match status" value="1"/>
</dbReference>
<dbReference type="PROSITE" id="PS00889">
    <property type="entry name" value="CNMP_BINDING_2"/>
    <property type="match status" value="2"/>
</dbReference>
<reference evidence="16" key="2">
    <citation type="submission" date="2025-09" db="UniProtKB">
        <authorList>
            <consortium name="Ensembl"/>
        </authorList>
    </citation>
    <scope>IDENTIFICATION</scope>
</reference>
<gene>
    <name evidence="16" type="primary">PRKAR1A</name>
    <name evidence="16" type="synonym">LOC115171934</name>
</gene>
<dbReference type="InterPro" id="IPR012198">
    <property type="entry name" value="cAMP_dep_PK_reg_su"/>
</dbReference>
<evidence type="ECO:0000256" key="3">
    <source>
        <dbReference type="ARBA" id="ARBA00022475"/>
    </source>
</evidence>
<keyword evidence="10 13" id="KW-0114">cAMP</keyword>
<dbReference type="FunFam" id="1.20.890.10:FF:000001">
    <property type="entry name" value="cAMP-dependent protein kinase type I-alpha regulatory subunit"/>
    <property type="match status" value="1"/>
</dbReference>
<evidence type="ECO:0000256" key="5">
    <source>
        <dbReference type="ARBA" id="ARBA00022566"/>
    </source>
</evidence>
<dbReference type="InterPro" id="IPR050503">
    <property type="entry name" value="cAMP-dep_PK_reg_su-like"/>
</dbReference>
<dbReference type="PRINTS" id="PR00103">
    <property type="entry name" value="CAMPKINASE"/>
</dbReference>
<reference evidence="16" key="1">
    <citation type="submission" date="2025-08" db="UniProtKB">
        <authorList>
            <consortium name="Ensembl"/>
        </authorList>
    </citation>
    <scope>IDENTIFICATION</scope>
</reference>
<dbReference type="Gene3D" id="2.60.120.10">
    <property type="entry name" value="Jelly Rolls"/>
    <property type="match status" value="2"/>
</dbReference>
<dbReference type="CDD" id="cd00038">
    <property type="entry name" value="CAP_ED"/>
    <property type="match status" value="2"/>
</dbReference>
<name>A0A674B1T9_SALTR</name>
<keyword evidence="3" id="KW-1003">Cell membrane</keyword>
<evidence type="ECO:0000256" key="9">
    <source>
        <dbReference type="ARBA" id="ARBA00023136"/>
    </source>
</evidence>
<feature type="binding site" evidence="13">
    <location>
        <position position="205"/>
    </location>
    <ligand>
        <name>3',5'-cyclic AMP</name>
        <dbReference type="ChEBI" id="CHEBI:58165"/>
        <label>1</label>
    </ligand>
</feature>
<evidence type="ECO:0000313" key="17">
    <source>
        <dbReference type="Proteomes" id="UP000472277"/>
    </source>
</evidence>
<organism evidence="16 17">
    <name type="scientific">Salmo trutta</name>
    <name type="common">Brown trout</name>
    <dbReference type="NCBI Taxonomy" id="8032"/>
    <lineage>
        <taxon>Eukaryota</taxon>
        <taxon>Metazoa</taxon>
        <taxon>Chordata</taxon>
        <taxon>Craniata</taxon>
        <taxon>Vertebrata</taxon>
        <taxon>Euteleostomi</taxon>
        <taxon>Actinopterygii</taxon>
        <taxon>Neopterygii</taxon>
        <taxon>Teleostei</taxon>
        <taxon>Protacanthopterygii</taxon>
        <taxon>Salmoniformes</taxon>
        <taxon>Salmonidae</taxon>
        <taxon>Salmoninae</taxon>
        <taxon>Salmo</taxon>
    </lineage>
</organism>
<keyword evidence="4" id="KW-0597">Phosphoprotein</keyword>
<keyword evidence="7 13" id="KW-0547">Nucleotide-binding</keyword>
<dbReference type="InterPro" id="IPR000595">
    <property type="entry name" value="cNMP-bd_dom"/>
</dbReference>
<keyword evidence="8" id="KW-0007">Acetylation</keyword>
<comment type="similarity">
    <text evidence="2">Belongs to the cAMP-dependent kinase regulatory chain family.</text>
</comment>
<evidence type="ECO:0000256" key="6">
    <source>
        <dbReference type="ARBA" id="ARBA00022737"/>
    </source>
</evidence>
<evidence type="ECO:0000256" key="4">
    <source>
        <dbReference type="ARBA" id="ARBA00022553"/>
    </source>
</evidence>
<keyword evidence="5 13" id="KW-0116">cAMP-binding</keyword>
<dbReference type="SUPFAM" id="SSF47391">
    <property type="entry name" value="Dimerization-anchoring domain of cAMP-dependent PK regulatory subunit"/>
    <property type="match status" value="1"/>
</dbReference>
<comment type="subcellular location">
    <subcellularLocation>
        <location evidence="1">Cell membrane</location>
    </subcellularLocation>
</comment>
<dbReference type="PROSITE" id="PS50042">
    <property type="entry name" value="CNMP_BINDING_3"/>
    <property type="match status" value="2"/>
</dbReference>
<dbReference type="GO" id="GO:0030552">
    <property type="term" value="F:cAMP binding"/>
    <property type="evidence" value="ECO:0007669"/>
    <property type="project" value="UniProtKB-KW"/>
</dbReference>
<evidence type="ECO:0000256" key="14">
    <source>
        <dbReference type="SAM" id="MobiDB-lite"/>
    </source>
</evidence>
<dbReference type="SMART" id="SM00100">
    <property type="entry name" value="cNMP"/>
    <property type="match status" value="2"/>
</dbReference>
<dbReference type="GO" id="GO:0004862">
    <property type="term" value="F:cAMP-dependent protein kinase inhibitor activity"/>
    <property type="evidence" value="ECO:0007669"/>
    <property type="project" value="TreeGrafter"/>
</dbReference>
<accession>A0A674B1T9</accession>
<evidence type="ECO:0000259" key="15">
    <source>
        <dbReference type="PROSITE" id="PS50042"/>
    </source>
</evidence>
<dbReference type="InterPro" id="IPR018488">
    <property type="entry name" value="cNMP-bd_CS"/>
</dbReference>
<evidence type="ECO:0000313" key="16">
    <source>
        <dbReference type="Ensembl" id="ENSSTUP00000064776.1"/>
    </source>
</evidence>
<dbReference type="Gene3D" id="1.20.890.10">
    <property type="entry name" value="cAMP-dependent protein kinase regulatory subunit, dimerization-anchoring domain"/>
    <property type="match status" value="1"/>
</dbReference>
<dbReference type="GO" id="GO:0005886">
    <property type="term" value="C:plasma membrane"/>
    <property type="evidence" value="ECO:0007669"/>
    <property type="project" value="UniProtKB-SubCell"/>
</dbReference>
<dbReference type="SUPFAM" id="SSF51206">
    <property type="entry name" value="cAMP-binding domain-like"/>
    <property type="match status" value="2"/>
</dbReference>
<feature type="binding site" evidence="13">
    <location>
        <position position="338"/>
    </location>
    <ligand>
        <name>3',5'-cyclic AMP</name>
        <dbReference type="ChEBI" id="CHEBI:58165"/>
        <label>2</label>
    </ligand>
</feature>
<dbReference type="InterPro" id="IPR003117">
    <property type="entry name" value="cAMP_dep_PK_reg_su_I/II_a/b"/>
</dbReference>
<proteinExistence type="inferred from homology"/>
<dbReference type="PROSITE" id="PS00888">
    <property type="entry name" value="CNMP_BINDING_1"/>
    <property type="match status" value="1"/>
</dbReference>
<feature type="domain" description="Cyclic nucleotide-binding" evidence="15">
    <location>
        <begin position="136"/>
        <end position="255"/>
    </location>
</feature>
<dbReference type="CDD" id="cd12101">
    <property type="entry name" value="DD_RIalpha_PKA"/>
    <property type="match status" value="1"/>
</dbReference>
<dbReference type="InterPro" id="IPR018490">
    <property type="entry name" value="cNMP-bd_dom_sf"/>
</dbReference>
<keyword evidence="6" id="KW-0677">Repeat</keyword>
<feature type="region of interest" description="Disordered" evidence="14">
    <location>
        <begin position="61"/>
        <end position="94"/>
    </location>
</feature>
<evidence type="ECO:0000256" key="13">
    <source>
        <dbReference type="PIRSR" id="PIRSR000548-1"/>
    </source>
</evidence>
<feature type="domain" description="Cyclic nucleotide-binding" evidence="15">
    <location>
        <begin position="258"/>
        <end position="379"/>
    </location>
</feature>
<feature type="binding site" evidence="13">
    <location>
        <position position="214"/>
    </location>
    <ligand>
        <name>3',5'-cyclic AMP</name>
        <dbReference type="ChEBI" id="CHEBI:58165"/>
        <label>1</label>
    </ligand>
</feature>
<dbReference type="SMART" id="SM00394">
    <property type="entry name" value="RIIa"/>
    <property type="match status" value="1"/>
</dbReference>
<dbReference type="Proteomes" id="UP000472277">
    <property type="component" value="Chromosome 32"/>
</dbReference>
<evidence type="ECO:0000256" key="8">
    <source>
        <dbReference type="ARBA" id="ARBA00022990"/>
    </source>
</evidence>
<keyword evidence="9" id="KW-0472">Membrane</keyword>
<evidence type="ECO:0000256" key="1">
    <source>
        <dbReference type="ARBA" id="ARBA00004236"/>
    </source>
</evidence>
<dbReference type="InterPro" id="IPR014710">
    <property type="entry name" value="RmlC-like_jellyroll"/>
</dbReference>
<dbReference type="PANTHER" id="PTHR11635">
    <property type="entry name" value="CAMP-DEPENDENT PROTEIN KINASE REGULATORY CHAIN"/>
    <property type="match status" value="1"/>
</dbReference>
<dbReference type="AlphaFoldDB" id="A0A674B1T9"/>
<evidence type="ECO:0000256" key="12">
    <source>
        <dbReference type="ARBA" id="ARBA00039637"/>
    </source>
</evidence>